<dbReference type="Pfam" id="PF13426">
    <property type="entry name" value="PAS_9"/>
    <property type="match status" value="1"/>
</dbReference>
<dbReference type="SMART" id="SM00091">
    <property type="entry name" value="PAS"/>
    <property type="match status" value="2"/>
</dbReference>
<dbReference type="InterPro" id="IPR000014">
    <property type="entry name" value="PAS"/>
</dbReference>
<dbReference type="EMBL" id="JAHLKM010000011">
    <property type="protein sequence ID" value="MCQ4333690.1"/>
    <property type="molecule type" value="Genomic_DNA"/>
</dbReference>
<dbReference type="InterPro" id="IPR036890">
    <property type="entry name" value="HATPase_C_sf"/>
</dbReference>
<dbReference type="SMART" id="SM00387">
    <property type="entry name" value="HATPase_c"/>
    <property type="match status" value="1"/>
</dbReference>
<keyword evidence="6" id="KW-0902">Two-component regulatory system</keyword>
<dbReference type="CDD" id="cd00075">
    <property type="entry name" value="HATPase"/>
    <property type="match status" value="1"/>
</dbReference>
<sequence>MTGSPKARDESGTIQPGEPTVIYPLVSGSGNDRVLKEWIAGHDSYLLANDDRPIVDAEFDVCVVDKDGLQQYKDDLKQVKSAAKPALLPVLLLLSEHQSDIIETDRGEIADNVLVSTVDEIVSLPIRQAELEWRIGALLRLRDQSLDLQTQTRQLRRFQEAVEASGHAIFITDADGTIEYVNTAFEEITGYSRAEVMGETPDILNSGKMSVEYYEELWETISSGSVWEGEIVDRRKDGELYTAYQTIAPITDDGEVSAFVAVQTDITERKELRDRLKRHRDIVQRLEDPIMLQDETGAFELVNEALVDFAGCPEAELLGGDEHQFMDEATADLIERRKSEVFETESPVQYAVSPTFERSNEEAVFSTRRYPYYDDDDDLAGTLAICRDVTDLEERTRQLQVIDNILRHNLRNDLTVIRGLAEQIHRQTTGTTAKTAERIVTHTDDLMQTGEKSRAITDLLSEDSDLKPLDVTATVRSIAKEINGSRSDVQLDIDVPDRAFVSTTLKIREAIEELVRNAINHNDRETPSVEISIGTNDETVGIHVIDDGPGIPEMDRDVLETGRAIDDLYHGSGLGLWLVYWIVSRSNGSIEVTERDPRGTDVTLTLPRCTETEA</sequence>
<dbReference type="InterPro" id="IPR005467">
    <property type="entry name" value="His_kinase_dom"/>
</dbReference>
<comment type="caution">
    <text evidence="10">The sequence shown here is derived from an EMBL/GenBank/DDBJ whole genome shotgun (WGS) entry which is preliminary data.</text>
</comment>
<dbReference type="InterPro" id="IPR013656">
    <property type="entry name" value="PAS_4"/>
</dbReference>
<dbReference type="GO" id="GO:0016301">
    <property type="term" value="F:kinase activity"/>
    <property type="evidence" value="ECO:0007669"/>
    <property type="project" value="UniProtKB-KW"/>
</dbReference>
<keyword evidence="2" id="KW-0808">Transferase</keyword>
<evidence type="ECO:0000259" key="9">
    <source>
        <dbReference type="PROSITE" id="PS50113"/>
    </source>
</evidence>
<dbReference type="Gene3D" id="3.30.450.20">
    <property type="entry name" value="PAS domain"/>
    <property type="match status" value="2"/>
</dbReference>
<keyword evidence="5" id="KW-0067">ATP-binding</keyword>
<dbReference type="SUPFAM" id="SSF55874">
    <property type="entry name" value="ATPase domain of HSP90 chaperone/DNA topoisomerase II/histidine kinase"/>
    <property type="match status" value="1"/>
</dbReference>
<dbReference type="PROSITE" id="PS50112">
    <property type="entry name" value="PAS"/>
    <property type="match status" value="2"/>
</dbReference>
<dbReference type="NCBIfam" id="TIGR00229">
    <property type="entry name" value="sensory_box"/>
    <property type="match status" value="2"/>
</dbReference>
<feature type="domain" description="PAC" evidence="9">
    <location>
        <begin position="225"/>
        <end position="278"/>
    </location>
</feature>
<evidence type="ECO:0000313" key="11">
    <source>
        <dbReference type="Proteomes" id="UP001139494"/>
    </source>
</evidence>
<keyword evidence="11" id="KW-1185">Reference proteome</keyword>
<organism evidence="10 11">
    <name type="scientific">Natronomonas aquatica</name>
    <dbReference type="NCBI Taxonomy" id="2841590"/>
    <lineage>
        <taxon>Archaea</taxon>
        <taxon>Methanobacteriati</taxon>
        <taxon>Methanobacteriota</taxon>
        <taxon>Stenosarchaea group</taxon>
        <taxon>Halobacteria</taxon>
        <taxon>Halobacteriales</taxon>
        <taxon>Natronomonadaceae</taxon>
        <taxon>Natronomonas</taxon>
    </lineage>
</organism>
<dbReference type="SMART" id="SM00086">
    <property type="entry name" value="PAC"/>
    <property type="match status" value="1"/>
</dbReference>
<dbReference type="Pfam" id="PF02518">
    <property type="entry name" value="HATPase_c"/>
    <property type="match status" value="1"/>
</dbReference>
<dbReference type="InterPro" id="IPR003594">
    <property type="entry name" value="HATPase_dom"/>
</dbReference>
<evidence type="ECO:0000256" key="1">
    <source>
        <dbReference type="ARBA" id="ARBA00022553"/>
    </source>
</evidence>
<dbReference type="InterPro" id="IPR035965">
    <property type="entry name" value="PAS-like_dom_sf"/>
</dbReference>
<gene>
    <name evidence="10" type="ORF">KM295_09410</name>
</gene>
<dbReference type="SUPFAM" id="SSF55785">
    <property type="entry name" value="PYP-like sensor domain (PAS domain)"/>
    <property type="match status" value="2"/>
</dbReference>
<evidence type="ECO:0000313" key="10">
    <source>
        <dbReference type="EMBL" id="MCQ4333690.1"/>
    </source>
</evidence>
<dbReference type="PANTHER" id="PTHR43065:SF10">
    <property type="entry name" value="PEROXIDE STRESS-ACTIVATED HISTIDINE KINASE MAK3"/>
    <property type="match status" value="1"/>
</dbReference>
<dbReference type="PROSITE" id="PS50113">
    <property type="entry name" value="PAC"/>
    <property type="match status" value="1"/>
</dbReference>
<evidence type="ECO:0000256" key="2">
    <source>
        <dbReference type="ARBA" id="ARBA00022679"/>
    </source>
</evidence>
<dbReference type="Gene3D" id="3.30.565.10">
    <property type="entry name" value="Histidine kinase-like ATPase, C-terminal domain"/>
    <property type="match status" value="1"/>
</dbReference>
<dbReference type="InterPro" id="IPR004358">
    <property type="entry name" value="Sig_transdc_His_kin-like_C"/>
</dbReference>
<dbReference type="GO" id="GO:0005524">
    <property type="term" value="F:ATP binding"/>
    <property type="evidence" value="ECO:0007669"/>
    <property type="project" value="UniProtKB-KW"/>
</dbReference>
<dbReference type="RefSeq" id="WP_256029717.1">
    <property type="nucleotide sequence ID" value="NZ_JAHLKM010000011.1"/>
</dbReference>
<proteinExistence type="predicted"/>
<keyword evidence="3" id="KW-0547">Nucleotide-binding</keyword>
<dbReference type="AlphaFoldDB" id="A0A9R1CTI4"/>
<feature type="domain" description="PAS" evidence="8">
    <location>
        <begin position="154"/>
        <end position="200"/>
    </location>
</feature>
<dbReference type="InterPro" id="IPR001610">
    <property type="entry name" value="PAC"/>
</dbReference>
<dbReference type="CDD" id="cd00130">
    <property type="entry name" value="PAS"/>
    <property type="match status" value="1"/>
</dbReference>
<dbReference type="GO" id="GO:0000160">
    <property type="term" value="P:phosphorelay signal transduction system"/>
    <property type="evidence" value="ECO:0007669"/>
    <property type="project" value="UniProtKB-KW"/>
</dbReference>
<reference evidence="10" key="1">
    <citation type="journal article" date="2023" name="Front. Microbiol.">
        <title>Genomic-based phylogenetic and metabolic analyses of the genus Natronomonas, and description of Natronomonas aquatica sp. nov.</title>
        <authorList>
            <person name="Garcia-Roldan A."/>
            <person name="Duran-Viseras A."/>
            <person name="de la Haba R.R."/>
            <person name="Corral P."/>
            <person name="Sanchez-Porro C."/>
            <person name="Ventosa A."/>
        </authorList>
    </citation>
    <scope>NUCLEOTIDE SEQUENCE</scope>
    <source>
        <strain evidence="10">F2-12</strain>
    </source>
</reference>
<keyword evidence="1" id="KW-0597">Phosphoprotein</keyword>
<protein>
    <submittedName>
        <fullName evidence="10">PAS domain S-box protein</fullName>
    </submittedName>
</protein>
<dbReference type="PRINTS" id="PR00344">
    <property type="entry name" value="BCTRLSENSOR"/>
</dbReference>
<dbReference type="PANTHER" id="PTHR43065">
    <property type="entry name" value="SENSOR HISTIDINE KINASE"/>
    <property type="match status" value="1"/>
</dbReference>
<evidence type="ECO:0000256" key="5">
    <source>
        <dbReference type="ARBA" id="ARBA00022840"/>
    </source>
</evidence>
<feature type="domain" description="Histidine kinase" evidence="7">
    <location>
        <begin position="405"/>
        <end position="610"/>
    </location>
</feature>
<evidence type="ECO:0000256" key="4">
    <source>
        <dbReference type="ARBA" id="ARBA00022777"/>
    </source>
</evidence>
<dbReference type="PROSITE" id="PS50109">
    <property type="entry name" value="HIS_KIN"/>
    <property type="match status" value="1"/>
</dbReference>
<evidence type="ECO:0000259" key="7">
    <source>
        <dbReference type="PROSITE" id="PS50109"/>
    </source>
</evidence>
<dbReference type="Proteomes" id="UP001139494">
    <property type="component" value="Unassembled WGS sequence"/>
</dbReference>
<name>A0A9R1CTI4_9EURY</name>
<dbReference type="InterPro" id="IPR000700">
    <property type="entry name" value="PAS-assoc_C"/>
</dbReference>
<keyword evidence="4" id="KW-0418">Kinase</keyword>
<evidence type="ECO:0000256" key="6">
    <source>
        <dbReference type="ARBA" id="ARBA00023012"/>
    </source>
</evidence>
<evidence type="ECO:0000259" key="8">
    <source>
        <dbReference type="PROSITE" id="PS50112"/>
    </source>
</evidence>
<evidence type="ECO:0000256" key="3">
    <source>
        <dbReference type="ARBA" id="ARBA00022741"/>
    </source>
</evidence>
<dbReference type="Pfam" id="PF08448">
    <property type="entry name" value="PAS_4"/>
    <property type="match status" value="1"/>
</dbReference>
<feature type="domain" description="PAS" evidence="8">
    <location>
        <begin position="275"/>
        <end position="345"/>
    </location>
</feature>
<accession>A0A9R1CTI4</accession>